<dbReference type="InterPro" id="IPR003615">
    <property type="entry name" value="HNH_nuc"/>
</dbReference>
<name>A0A7U9CRX4_PSEFL</name>
<dbReference type="OrthoDB" id="9052589at2"/>
<dbReference type="AlphaFoldDB" id="A0A7U9CRX4"/>
<evidence type="ECO:0000313" key="1">
    <source>
        <dbReference type="EMBL" id="EJZ59894.1"/>
    </source>
</evidence>
<reference evidence="1 2" key="1">
    <citation type="submission" date="2012-08" db="EMBL/GenBank/DDBJ databases">
        <title>The genome of cave-isolated P. fluorescens strain R124 demonstrates phenotypic adaptation to the mineral environment.</title>
        <authorList>
            <person name="Barton M.D."/>
            <person name="Petronio M."/>
            <person name="Giarrizzo J.G."/>
            <person name="Bowling B.V."/>
            <person name="Barton H.A."/>
        </authorList>
    </citation>
    <scope>NUCLEOTIDE SEQUENCE [LARGE SCALE GENOMIC DNA]</scope>
    <source>
        <strain evidence="1 2">R124</strain>
    </source>
</reference>
<dbReference type="RefSeq" id="WP_003227945.1">
    <property type="nucleotide sequence ID" value="NZ_CM001561.1"/>
</dbReference>
<proteinExistence type="predicted"/>
<accession>A0A7U9CRX4</accession>
<dbReference type="Proteomes" id="UP000006045">
    <property type="component" value="Chromosome"/>
</dbReference>
<organism evidence="1 2">
    <name type="scientific">Pseudomonas fluorescens R124</name>
    <dbReference type="NCBI Taxonomy" id="743713"/>
    <lineage>
        <taxon>Bacteria</taxon>
        <taxon>Pseudomonadati</taxon>
        <taxon>Pseudomonadota</taxon>
        <taxon>Gammaproteobacteria</taxon>
        <taxon>Pseudomonadales</taxon>
        <taxon>Pseudomonadaceae</taxon>
        <taxon>Pseudomonas</taxon>
    </lineage>
</organism>
<evidence type="ECO:0008006" key="3">
    <source>
        <dbReference type="Google" id="ProtNLM"/>
    </source>
</evidence>
<dbReference type="CDD" id="cd00085">
    <property type="entry name" value="HNHc"/>
    <property type="match status" value="1"/>
</dbReference>
<sequence>MTTPFRPSVRQALWTRVGGCCSNPRCDNVTLGPAIGSDDPLRTGEAAHIHSFEENGPRYCGMTFEECQDISNGVWLCRRCHKEVDLKGNEHVFTADKLRRWKDQAEERAYARAGRPLQSPVFDPEKERKRALDFIAELGPISDEFFRSEYRNGRILTTKAIQRISFGSRGFQGWGWNRDNPLWSHDDAIWRKQNDVILILEQINAHISKKRWSTFVGDEYGCNRFTDARNSPLSDSDRVYAQQLETLLKQYFELADEFRSYIYR</sequence>
<gene>
    <name evidence="1" type="ORF">I1A_004248</name>
</gene>
<protein>
    <recommendedName>
        <fullName evidence="3">HNH endonuclease</fullName>
    </recommendedName>
</protein>
<dbReference type="EMBL" id="CM001561">
    <property type="protein sequence ID" value="EJZ59894.1"/>
    <property type="molecule type" value="Genomic_DNA"/>
</dbReference>
<evidence type="ECO:0000313" key="2">
    <source>
        <dbReference type="Proteomes" id="UP000006045"/>
    </source>
</evidence>